<feature type="transmembrane region" description="Helical" evidence="13">
    <location>
        <begin position="85"/>
        <end position="107"/>
    </location>
</feature>
<dbReference type="EMBL" id="DSOL01000263">
    <property type="protein sequence ID" value="HEN28810.1"/>
    <property type="molecule type" value="Genomic_DNA"/>
</dbReference>
<evidence type="ECO:0000256" key="10">
    <source>
        <dbReference type="ARBA" id="ARBA00022989"/>
    </source>
</evidence>
<reference evidence="15" key="1">
    <citation type="journal article" date="2020" name="mSystems">
        <title>Genome- and Community-Level Interaction Insights into Carbon Utilization and Element Cycling Functions of Hydrothermarchaeota in Hydrothermal Sediment.</title>
        <authorList>
            <person name="Zhou Z."/>
            <person name="Liu Y."/>
            <person name="Xu W."/>
            <person name="Pan J."/>
            <person name="Luo Z.H."/>
            <person name="Li M."/>
        </authorList>
    </citation>
    <scope>NUCLEOTIDE SEQUENCE [LARGE SCALE GENOMIC DNA]</scope>
    <source>
        <strain evidence="15">SpSt-34</strain>
    </source>
</reference>
<feature type="transmembrane region" description="Helical" evidence="13">
    <location>
        <begin position="6"/>
        <end position="25"/>
    </location>
</feature>
<comment type="caution">
    <text evidence="15">The sequence shown here is derived from an EMBL/GenBank/DDBJ whole genome shotgun (WGS) entry which is preliminary data.</text>
</comment>
<keyword evidence="6 13" id="KW-0812">Transmembrane</keyword>
<dbReference type="Pfam" id="PF02163">
    <property type="entry name" value="Peptidase_M50"/>
    <property type="match status" value="1"/>
</dbReference>
<comment type="similarity">
    <text evidence="3">Belongs to the peptidase M50B family.</text>
</comment>
<dbReference type="GO" id="GO:0006508">
    <property type="term" value="P:proteolysis"/>
    <property type="evidence" value="ECO:0007669"/>
    <property type="project" value="UniProtKB-KW"/>
</dbReference>
<dbReference type="CDD" id="cd06158">
    <property type="entry name" value="S2P-M50_like_1"/>
    <property type="match status" value="1"/>
</dbReference>
<dbReference type="GO" id="GO:0008237">
    <property type="term" value="F:metallopeptidase activity"/>
    <property type="evidence" value="ECO:0007669"/>
    <property type="project" value="UniProtKB-KW"/>
</dbReference>
<keyword evidence="8" id="KW-0378">Hydrolase</keyword>
<evidence type="ECO:0000256" key="8">
    <source>
        <dbReference type="ARBA" id="ARBA00022801"/>
    </source>
</evidence>
<evidence type="ECO:0000256" key="6">
    <source>
        <dbReference type="ARBA" id="ARBA00022692"/>
    </source>
</evidence>
<evidence type="ECO:0000313" key="15">
    <source>
        <dbReference type="EMBL" id="HEN28810.1"/>
    </source>
</evidence>
<keyword evidence="4" id="KW-1003">Cell membrane</keyword>
<keyword evidence="9" id="KW-0862">Zinc</keyword>
<keyword evidence="5 15" id="KW-0645">Protease</keyword>
<feature type="transmembrane region" description="Helical" evidence="13">
    <location>
        <begin position="167"/>
        <end position="190"/>
    </location>
</feature>
<evidence type="ECO:0000256" key="2">
    <source>
        <dbReference type="ARBA" id="ARBA00004651"/>
    </source>
</evidence>
<evidence type="ECO:0000256" key="11">
    <source>
        <dbReference type="ARBA" id="ARBA00023049"/>
    </source>
</evidence>
<keyword evidence="11" id="KW-0482">Metalloprotease</keyword>
<evidence type="ECO:0000256" key="7">
    <source>
        <dbReference type="ARBA" id="ARBA00022723"/>
    </source>
</evidence>
<dbReference type="PANTHER" id="PTHR35864">
    <property type="entry name" value="ZINC METALLOPROTEASE MJ0611-RELATED"/>
    <property type="match status" value="1"/>
</dbReference>
<evidence type="ECO:0000256" key="3">
    <source>
        <dbReference type="ARBA" id="ARBA00007931"/>
    </source>
</evidence>
<dbReference type="GO" id="GO:0046872">
    <property type="term" value="F:metal ion binding"/>
    <property type="evidence" value="ECO:0007669"/>
    <property type="project" value="UniProtKB-KW"/>
</dbReference>
<keyword evidence="7" id="KW-0479">Metal-binding</keyword>
<keyword evidence="10 13" id="KW-1133">Transmembrane helix</keyword>
<proteinExistence type="inferred from homology"/>
<dbReference type="InterPro" id="IPR052348">
    <property type="entry name" value="Metallopeptidase_M50B"/>
</dbReference>
<keyword evidence="12 13" id="KW-0472">Membrane</keyword>
<dbReference type="PANTHER" id="PTHR35864:SF1">
    <property type="entry name" value="ZINC METALLOPROTEASE YWHC-RELATED"/>
    <property type="match status" value="1"/>
</dbReference>
<comment type="cofactor">
    <cofactor evidence="1">
        <name>Zn(2+)</name>
        <dbReference type="ChEBI" id="CHEBI:29105"/>
    </cofactor>
</comment>
<protein>
    <submittedName>
        <fullName evidence="15">Site-2 protease family protein</fullName>
    </submittedName>
</protein>
<dbReference type="GO" id="GO:0005886">
    <property type="term" value="C:plasma membrane"/>
    <property type="evidence" value="ECO:0007669"/>
    <property type="project" value="UniProtKB-SubCell"/>
</dbReference>
<name>A0A7C2P0M3_UNCW3</name>
<evidence type="ECO:0000256" key="13">
    <source>
        <dbReference type="SAM" id="Phobius"/>
    </source>
</evidence>
<evidence type="ECO:0000256" key="4">
    <source>
        <dbReference type="ARBA" id="ARBA00022475"/>
    </source>
</evidence>
<comment type="subcellular location">
    <subcellularLocation>
        <location evidence="2">Cell membrane</location>
        <topology evidence="2">Multi-pass membrane protein</topology>
    </subcellularLocation>
</comment>
<feature type="transmembrane region" description="Helical" evidence="13">
    <location>
        <begin position="114"/>
        <end position="140"/>
    </location>
</feature>
<gene>
    <name evidence="15" type="ORF">ENQ77_09255</name>
</gene>
<feature type="transmembrane region" description="Helical" evidence="13">
    <location>
        <begin position="46"/>
        <end position="65"/>
    </location>
</feature>
<dbReference type="InterPro" id="IPR044537">
    <property type="entry name" value="Rip2-like"/>
</dbReference>
<evidence type="ECO:0000256" key="12">
    <source>
        <dbReference type="ARBA" id="ARBA00023136"/>
    </source>
</evidence>
<accession>A0A7C2P0M3</accession>
<dbReference type="InterPro" id="IPR008915">
    <property type="entry name" value="Peptidase_M50"/>
</dbReference>
<evidence type="ECO:0000256" key="1">
    <source>
        <dbReference type="ARBA" id="ARBA00001947"/>
    </source>
</evidence>
<evidence type="ECO:0000256" key="5">
    <source>
        <dbReference type="ARBA" id="ARBA00022670"/>
    </source>
</evidence>
<dbReference type="AlphaFoldDB" id="A0A7C2P0M3"/>
<evidence type="ECO:0000256" key="9">
    <source>
        <dbReference type="ARBA" id="ARBA00022833"/>
    </source>
</evidence>
<evidence type="ECO:0000259" key="14">
    <source>
        <dbReference type="Pfam" id="PF02163"/>
    </source>
</evidence>
<organism evidence="15">
    <name type="scientific">candidate division WOR-3 bacterium</name>
    <dbReference type="NCBI Taxonomy" id="2052148"/>
    <lineage>
        <taxon>Bacteria</taxon>
        <taxon>Bacteria division WOR-3</taxon>
    </lineage>
</organism>
<sequence>MGMSWLDLILVLPGILLALTIHEYFHGYVAYKLGDPTPRLKGRLTLNPLAHIDPVGFVALLFLHFGWAKPVPINPYNLRNPRRDVVLVSLAGPLSNLISAFLVGFTLRIFAYRFLLYTTPGAMIVNFVVISTALAFFNLIPIPPLDGWHVLEYFLPSGAFKFFMRQYGYYILLVLVVLSALGFPLLGMYISITVKFFTRIIFGRLLPLYL</sequence>
<feature type="domain" description="Peptidase M50" evidence="14">
    <location>
        <begin position="125"/>
        <end position="177"/>
    </location>
</feature>